<gene>
    <name evidence="1" type="ORF">AW08_03923</name>
</gene>
<reference evidence="1" key="1">
    <citation type="submission" date="2014-02" db="EMBL/GenBank/DDBJ databases">
        <title>Expanding our view of genomic diversity in Candidatus Accumulibacter clades.</title>
        <authorList>
            <person name="Skennerton C.T."/>
            <person name="Barr J.J."/>
            <person name="Slater F.R."/>
            <person name="Bond P.L."/>
            <person name="Tyson G.W."/>
        </authorList>
    </citation>
    <scope>NUCLEOTIDE SEQUENCE [LARGE SCALE GENOMIC DNA]</scope>
</reference>
<evidence type="ECO:0000313" key="2">
    <source>
        <dbReference type="Proteomes" id="UP000020218"/>
    </source>
</evidence>
<dbReference type="AlphaFoldDB" id="A0A011MME8"/>
<dbReference type="EMBL" id="JFAX01000054">
    <property type="protein sequence ID" value="EXI63696.1"/>
    <property type="molecule type" value="Genomic_DNA"/>
</dbReference>
<accession>A0A011MME8</accession>
<organism evidence="1 2">
    <name type="scientific">Candidatus Accumulibacter adjunctus</name>
    <dbReference type="NCBI Taxonomy" id="1454001"/>
    <lineage>
        <taxon>Bacteria</taxon>
        <taxon>Pseudomonadati</taxon>
        <taxon>Pseudomonadota</taxon>
        <taxon>Betaproteobacteria</taxon>
        <taxon>Candidatus Accumulibacter</taxon>
    </lineage>
</organism>
<sequence length="409" mass="45599">MWSTIRRTATFMRARQAAAMRLARTSILALIGAAVLQIAVGCAGSGEAAAADATPPPLTVYPPQVFSTGKPGQLGLYIEGEDWHVLVDMPGFEHIEERFISASQFSLMHNDTSGGTATIFAERIDGANSEESCRRHYARGVQEGRDRTASFVGDKGKVGEVAEIEAHGKTLLMYDWSISEFGPQKVKFWRRTMYWYPYYRGFCFDFHFSVASAAAQDDVLKAFNSVTYVAHKPIEDIDRLFYFFDWLRIRLRVPIDWQYGYVPPPPGGTGEIGLRPSSGLEFSFFVKPLRIPETAQSADAKAILEEIRRFQAARGDSVSPVQKLCTPNTCVYYSDLTASNYDSSNPRRFPYGRIGFARFGDVVLRIDLLYHDSSKGAAERMTSALSWAKILDLAAARKAATQRRSKSAE</sequence>
<comment type="caution">
    <text evidence="1">The sequence shown here is derived from an EMBL/GenBank/DDBJ whole genome shotgun (WGS) entry which is preliminary data.</text>
</comment>
<protein>
    <submittedName>
        <fullName evidence="1">Uncharacterized protein</fullName>
    </submittedName>
</protein>
<evidence type="ECO:0000313" key="1">
    <source>
        <dbReference type="EMBL" id="EXI63696.1"/>
    </source>
</evidence>
<proteinExistence type="predicted"/>
<keyword evidence="2" id="KW-1185">Reference proteome</keyword>
<name>A0A011MME8_9PROT</name>
<dbReference type="STRING" id="1454001.AW08_03923"/>
<dbReference type="Proteomes" id="UP000020218">
    <property type="component" value="Unassembled WGS sequence"/>
</dbReference>